<comment type="caution">
    <text evidence="7">The sequence shown here is derived from an EMBL/GenBank/DDBJ whole genome shotgun (WGS) entry which is preliminary data.</text>
</comment>
<accession>A0A1C7M020</accession>
<keyword evidence="4 7" id="KW-0808">Transferase</keyword>
<evidence type="ECO:0000256" key="3">
    <source>
        <dbReference type="ARBA" id="ARBA00022576"/>
    </source>
</evidence>
<keyword evidence="3 7" id="KW-0032">Aminotransferase</keyword>
<sequence>MMVPSQLTVDCFDALICAYSNRCKAMFYNCLISAESSPQGLNPHVHTFCEDSIMTSEKRQKAVDLSHHLSDLSRARTTSPLKGLAKYFGRPGLISLAGGLPSEAYFPFANISGEALVPESFSLSPVQQESSLSWIWKLFGASKEKTNPITIPKYPTATDDINLAVALQYGMATGIPQLQKFVKEFVEKVYQPAYSDYTTLVQTGNTDGWSRAMQTILNPGEGFLTEDWTYPSAIAGSRPFGMHAVAVAMDSEGMRSDDLLKVLSEWDEAARGFKRPHVIYTVPVGQNPTGVTMGATRKQEIYKICVEFDIIIVEDDPYFFLQQGPYVPKSERSSQLLKSDDPERFIASLAPSYLKFDYQGRVIRLDTFSKYVAPGARLGWFTCNPMFAERLERQGETSTQAPCGFGQALVAKLLTGWKYEGYVRWLHGLAVQYRIRRDFFIDSLADEFHLQQSLAHEGAWAGCTVLTARPKPKNYGPLIEKDALGSKKMFSFVPPTAGMFVWIKIHFENHPSFKPGDEDTLEMQLWTKIADAGVLIGPGWYFAAEEENLDVGSGHFRISFSNAEFADLKKAVNIFGKVVREFFQE</sequence>
<evidence type="ECO:0000313" key="7">
    <source>
        <dbReference type="EMBL" id="OBZ70291.1"/>
    </source>
</evidence>
<evidence type="ECO:0000313" key="8">
    <source>
        <dbReference type="Proteomes" id="UP000092993"/>
    </source>
</evidence>
<protein>
    <submittedName>
        <fullName evidence="7">Aromatic amino acid aminotransferase C56E4.03</fullName>
    </submittedName>
</protein>
<comment type="similarity">
    <text evidence="2">Belongs to the class-I pyridoxal-phosphate-dependent aminotransferase family.</text>
</comment>
<dbReference type="InterPro" id="IPR015424">
    <property type="entry name" value="PyrdxlP-dep_Trfase"/>
</dbReference>
<dbReference type="InterPro" id="IPR015421">
    <property type="entry name" value="PyrdxlP-dep_Trfase_major"/>
</dbReference>
<evidence type="ECO:0000256" key="1">
    <source>
        <dbReference type="ARBA" id="ARBA00001933"/>
    </source>
</evidence>
<gene>
    <name evidence="7" type="ORF">A0H81_09715</name>
</gene>
<evidence type="ECO:0000256" key="5">
    <source>
        <dbReference type="ARBA" id="ARBA00022898"/>
    </source>
</evidence>
<dbReference type="GO" id="GO:0008483">
    <property type="term" value="F:transaminase activity"/>
    <property type="evidence" value="ECO:0007669"/>
    <property type="project" value="UniProtKB-KW"/>
</dbReference>
<dbReference type="AlphaFoldDB" id="A0A1C7M020"/>
<dbReference type="OrthoDB" id="691673at2759"/>
<dbReference type="SUPFAM" id="SSF53383">
    <property type="entry name" value="PLP-dependent transferases"/>
    <property type="match status" value="1"/>
</dbReference>
<evidence type="ECO:0000256" key="4">
    <source>
        <dbReference type="ARBA" id="ARBA00022679"/>
    </source>
</evidence>
<dbReference type="PANTHER" id="PTHR42790:SF1">
    <property type="entry name" value="AROMATIC AMINO ACID AMINOTRANSFERASE, HYPOTHETICAL (EUROFUNG)"/>
    <property type="match status" value="1"/>
</dbReference>
<dbReference type="STRING" id="5627.A0A1C7M020"/>
<organism evidence="7 8">
    <name type="scientific">Grifola frondosa</name>
    <name type="common">Maitake</name>
    <name type="synonym">Polyporus frondosus</name>
    <dbReference type="NCBI Taxonomy" id="5627"/>
    <lineage>
        <taxon>Eukaryota</taxon>
        <taxon>Fungi</taxon>
        <taxon>Dikarya</taxon>
        <taxon>Basidiomycota</taxon>
        <taxon>Agaricomycotina</taxon>
        <taxon>Agaricomycetes</taxon>
        <taxon>Polyporales</taxon>
        <taxon>Grifolaceae</taxon>
        <taxon>Grifola</taxon>
    </lineage>
</organism>
<evidence type="ECO:0000256" key="2">
    <source>
        <dbReference type="ARBA" id="ARBA00007441"/>
    </source>
</evidence>
<dbReference type="Gene3D" id="3.40.640.10">
    <property type="entry name" value="Type I PLP-dependent aspartate aminotransferase-like (Major domain)"/>
    <property type="match status" value="1"/>
</dbReference>
<dbReference type="PANTHER" id="PTHR42790">
    <property type="entry name" value="AMINOTRANSFERASE"/>
    <property type="match status" value="1"/>
</dbReference>
<dbReference type="EMBL" id="LUGG01000014">
    <property type="protein sequence ID" value="OBZ70291.1"/>
    <property type="molecule type" value="Genomic_DNA"/>
</dbReference>
<dbReference type="InterPro" id="IPR050859">
    <property type="entry name" value="Class-I_PLP-dep_aminotransf"/>
</dbReference>
<dbReference type="GO" id="GO:1901605">
    <property type="term" value="P:alpha-amino acid metabolic process"/>
    <property type="evidence" value="ECO:0007669"/>
    <property type="project" value="TreeGrafter"/>
</dbReference>
<dbReference type="OMA" id="YVRWLHG"/>
<proteinExistence type="inferred from homology"/>
<name>A0A1C7M020_GRIFR</name>
<dbReference type="Pfam" id="PF00155">
    <property type="entry name" value="Aminotran_1_2"/>
    <property type="match status" value="1"/>
</dbReference>
<dbReference type="Proteomes" id="UP000092993">
    <property type="component" value="Unassembled WGS sequence"/>
</dbReference>
<keyword evidence="5" id="KW-0663">Pyridoxal phosphate</keyword>
<reference evidence="7 8" key="1">
    <citation type="submission" date="2016-03" db="EMBL/GenBank/DDBJ databases">
        <title>Whole genome sequencing of Grifola frondosa 9006-11.</title>
        <authorList>
            <person name="Min B."/>
            <person name="Park H."/>
            <person name="Kim J.-G."/>
            <person name="Cho H."/>
            <person name="Oh Y.-L."/>
            <person name="Kong W.-S."/>
            <person name="Choi I.-G."/>
        </authorList>
    </citation>
    <scope>NUCLEOTIDE SEQUENCE [LARGE SCALE GENOMIC DNA]</scope>
    <source>
        <strain evidence="7 8">9006-11</strain>
    </source>
</reference>
<comment type="cofactor">
    <cofactor evidence="1">
        <name>pyridoxal 5'-phosphate</name>
        <dbReference type="ChEBI" id="CHEBI:597326"/>
    </cofactor>
</comment>
<dbReference type="GO" id="GO:0030170">
    <property type="term" value="F:pyridoxal phosphate binding"/>
    <property type="evidence" value="ECO:0007669"/>
    <property type="project" value="InterPro"/>
</dbReference>
<dbReference type="InterPro" id="IPR004839">
    <property type="entry name" value="Aminotransferase_I/II_large"/>
</dbReference>
<feature type="domain" description="Aminotransferase class I/classII large" evidence="6">
    <location>
        <begin position="168"/>
        <end position="447"/>
    </location>
</feature>
<dbReference type="CDD" id="cd00609">
    <property type="entry name" value="AAT_like"/>
    <property type="match status" value="1"/>
</dbReference>
<evidence type="ECO:0000259" key="6">
    <source>
        <dbReference type="Pfam" id="PF00155"/>
    </source>
</evidence>
<keyword evidence="8" id="KW-1185">Reference proteome</keyword>